<accession>A0A1R1YAP9</accession>
<dbReference type="Proteomes" id="UP000187429">
    <property type="component" value="Unassembled WGS sequence"/>
</dbReference>
<dbReference type="OrthoDB" id="10297732at2759"/>
<proteinExistence type="predicted"/>
<feature type="chain" id="PRO_5012435703" description="Carbohydrate-binding module family 19 domain-containing protein" evidence="1">
    <location>
        <begin position="24"/>
        <end position="205"/>
    </location>
</feature>
<sequence length="205" mass="22197">MKLSGSAALSLLSMSFYTHLVISNADILSNVASRNATILSEAIQNVLSKGSKSIQVGESKIANGNCKVGTFFCNEETGSSENFYYCGENGYRQNFKCQFGSMCVKYNGSISCDKVEDITDLSNKNGANKGGRAGPVDPSDSSISNYCKSINGSNGNYCPNGDGDKDYYYSCYNKRTRKTMCPNGSYCLSGRKTVYCGYKVDDPGY</sequence>
<name>A0A1R1YAP9_9FUNG</name>
<feature type="signal peptide" evidence="1">
    <location>
        <begin position="1"/>
        <end position="23"/>
    </location>
</feature>
<reference evidence="3" key="1">
    <citation type="submission" date="2017-01" db="EMBL/GenBank/DDBJ databases">
        <authorList>
            <person name="Wang Y."/>
            <person name="White M."/>
            <person name="Kvist S."/>
            <person name="Moncalvo J.-M."/>
        </authorList>
    </citation>
    <scope>NUCLEOTIDE SEQUENCE [LARGE SCALE GENOMIC DNA]</scope>
    <source>
        <strain evidence="3">ID-206-W2</strain>
    </source>
</reference>
<dbReference type="AlphaFoldDB" id="A0A1R1YAP9"/>
<comment type="caution">
    <text evidence="2">The sequence shown here is derived from an EMBL/GenBank/DDBJ whole genome shotgun (WGS) entry which is preliminary data.</text>
</comment>
<evidence type="ECO:0000256" key="1">
    <source>
        <dbReference type="SAM" id="SignalP"/>
    </source>
</evidence>
<evidence type="ECO:0008006" key="4">
    <source>
        <dbReference type="Google" id="ProtNLM"/>
    </source>
</evidence>
<gene>
    <name evidence="2" type="ORF">AYI69_g4821</name>
</gene>
<dbReference type="EMBL" id="LSSM01001938">
    <property type="protein sequence ID" value="OMJ23915.1"/>
    <property type="molecule type" value="Genomic_DNA"/>
</dbReference>
<protein>
    <recommendedName>
        <fullName evidence="4">Carbohydrate-binding module family 19 domain-containing protein</fullName>
    </recommendedName>
</protein>
<keyword evidence="3" id="KW-1185">Reference proteome</keyword>
<keyword evidence="1" id="KW-0732">Signal</keyword>
<evidence type="ECO:0000313" key="3">
    <source>
        <dbReference type="Proteomes" id="UP000187429"/>
    </source>
</evidence>
<evidence type="ECO:0000313" key="2">
    <source>
        <dbReference type="EMBL" id="OMJ23915.1"/>
    </source>
</evidence>
<organism evidence="2 3">
    <name type="scientific">Smittium culicis</name>
    <dbReference type="NCBI Taxonomy" id="133412"/>
    <lineage>
        <taxon>Eukaryota</taxon>
        <taxon>Fungi</taxon>
        <taxon>Fungi incertae sedis</taxon>
        <taxon>Zoopagomycota</taxon>
        <taxon>Kickxellomycotina</taxon>
        <taxon>Harpellomycetes</taxon>
        <taxon>Harpellales</taxon>
        <taxon>Legeriomycetaceae</taxon>
        <taxon>Smittium</taxon>
    </lineage>
</organism>